<evidence type="ECO:0000256" key="1">
    <source>
        <dbReference type="SAM" id="MobiDB-lite"/>
    </source>
</evidence>
<keyword evidence="2" id="KW-0732">Signal</keyword>
<feature type="compositionally biased region" description="Basic and acidic residues" evidence="1">
    <location>
        <begin position="57"/>
        <end position="71"/>
    </location>
</feature>
<proteinExistence type="predicted"/>
<dbReference type="EMBL" id="JAWDGP010003905">
    <property type="protein sequence ID" value="KAK3769543.1"/>
    <property type="molecule type" value="Genomic_DNA"/>
</dbReference>
<dbReference type="Proteomes" id="UP001283361">
    <property type="component" value="Unassembled WGS sequence"/>
</dbReference>
<evidence type="ECO:0000256" key="2">
    <source>
        <dbReference type="SAM" id="SignalP"/>
    </source>
</evidence>
<name>A0AAE1DHE1_9GAST</name>
<gene>
    <name evidence="3" type="ORF">RRG08_044738</name>
</gene>
<feature type="chain" id="PRO_5042058283" evidence="2">
    <location>
        <begin position="17"/>
        <end position="97"/>
    </location>
</feature>
<feature type="signal peptide" evidence="2">
    <location>
        <begin position="1"/>
        <end position="16"/>
    </location>
</feature>
<comment type="caution">
    <text evidence="3">The sequence shown here is derived from an EMBL/GenBank/DDBJ whole genome shotgun (WGS) entry which is preliminary data.</text>
</comment>
<keyword evidence="4" id="KW-1185">Reference proteome</keyword>
<organism evidence="3 4">
    <name type="scientific">Elysia crispata</name>
    <name type="common">lettuce slug</name>
    <dbReference type="NCBI Taxonomy" id="231223"/>
    <lineage>
        <taxon>Eukaryota</taxon>
        <taxon>Metazoa</taxon>
        <taxon>Spiralia</taxon>
        <taxon>Lophotrochozoa</taxon>
        <taxon>Mollusca</taxon>
        <taxon>Gastropoda</taxon>
        <taxon>Heterobranchia</taxon>
        <taxon>Euthyneura</taxon>
        <taxon>Panpulmonata</taxon>
        <taxon>Sacoglossa</taxon>
        <taxon>Placobranchoidea</taxon>
        <taxon>Plakobranchidae</taxon>
        <taxon>Elysia</taxon>
    </lineage>
</organism>
<protein>
    <submittedName>
        <fullName evidence="3">Uncharacterized protein</fullName>
    </submittedName>
</protein>
<evidence type="ECO:0000313" key="3">
    <source>
        <dbReference type="EMBL" id="KAK3769543.1"/>
    </source>
</evidence>
<sequence length="97" mass="10427">MVFIVMIVTVASQCVTFTSVNLAEGGVRWETSPAYDGLGSLRSTDHCKHGGGAGDLTSRHDLASGNGHRDEENSDGGGQLRSMIDEYLTNIERITKQ</sequence>
<reference evidence="3" key="1">
    <citation type="journal article" date="2023" name="G3 (Bethesda)">
        <title>A reference genome for the long-term kleptoplast-retaining sea slug Elysia crispata morphotype clarki.</title>
        <authorList>
            <person name="Eastman K.E."/>
            <person name="Pendleton A.L."/>
            <person name="Shaikh M.A."/>
            <person name="Suttiyut T."/>
            <person name="Ogas R."/>
            <person name="Tomko P."/>
            <person name="Gavelis G."/>
            <person name="Widhalm J.R."/>
            <person name="Wisecaver J.H."/>
        </authorList>
    </citation>
    <scope>NUCLEOTIDE SEQUENCE</scope>
    <source>
        <strain evidence="3">ECLA1</strain>
    </source>
</reference>
<evidence type="ECO:0000313" key="4">
    <source>
        <dbReference type="Proteomes" id="UP001283361"/>
    </source>
</evidence>
<accession>A0AAE1DHE1</accession>
<feature type="region of interest" description="Disordered" evidence="1">
    <location>
        <begin position="49"/>
        <end position="81"/>
    </location>
</feature>
<dbReference type="AlphaFoldDB" id="A0AAE1DHE1"/>